<evidence type="ECO:0000313" key="1">
    <source>
        <dbReference type="EMBL" id="TMQ72320.1"/>
    </source>
</evidence>
<sequence length="111" mass="11936">MKRRVRETFERQISPERTCAFCSARIPAGHEVFGFGAKARPDADIERYRGAGIKITVGSLKRQVVAIVTGRDSPAARAGHDLYFAACSESCANALKAALEEDIKGGGLLPT</sequence>
<dbReference type="EMBL" id="VBPB01000112">
    <property type="protein sequence ID" value="TMQ72320.1"/>
    <property type="molecule type" value="Genomic_DNA"/>
</dbReference>
<name>A0A538U8Y4_UNCEI</name>
<comment type="caution">
    <text evidence="1">The sequence shown here is derived from an EMBL/GenBank/DDBJ whole genome shotgun (WGS) entry which is preliminary data.</text>
</comment>
<reference evidence="1 2" key="1">
    <citation type="journal article" date="2019" name="Nat. Microbiol.">
        <title>Mediterranean grassland soil C-N compound turnover is dependent on rainfall and depth, and is mediated by genomically divergent microorganisms.</title>
        <authorList>
            <person name="Diamond S."/>
            <person name="Andeer P.F."/>
            <person name="Li Z."/>
            <person name="Crits-Christoph A."/>
            <person name="Burstein D."/>
            <person name="Anantharaman K."/>
            <person name="Lane K.R."/>
            <person name="Thomas B.C."/>
            <person name="Pan C."/>
            <person name="Northen T.R."/>
            <person name="Banfield J.F."/>
        </authorList>
    </citation>
    <scope>NUCLEOTIDE SEQUENCE [LARGE SCALE GENOMIC DNA]</scope>
    <source>
        <strain evidence="1">WS_11</strain>
    </source>
</reference>
<gene>
    <name evidence="1" type="ORF">E6K81_07755</name>
</gene>
<protein>
    <submittedName>
        <fullName evidence="1">Uncharacterized protein</fullName>
    </submittedName>
</protein>
<proteinExistence type="predicted"/>
<organism evidence="1 2">
    <name type="scientific">Eiseniibacteriota bacterium</name>
    <dbReference type="NCBI Taxonomy" id="2212470"/>
    <lineage>
        <taxon>Bacteria</taxon>
        <taxon>Candidatus Eiseniibacteriota</taxon>
    </lineage>
</organism>
<accession>A0A538U8Y4</accession>
<evidence type="ECO:0000313" key="2">
    <source>
        <dbReference type="Proteomes" id="UP000319771"/>
    </source>
</evidence>
<dbReference type="Proteomes" id="UP000319771">
    <property type="component" value="Unassembled WGS sequence"/>
</dbReference>
<dbReference type="AlphaFoldDB" id="A0A538U8Y4"/>